<reference evidence="3" key="1">
    <citation type="journal article" date="2019" name="Int. J. Syst. Evol. Microbiol.">
        <title>The Global Catalogue of Microorganisms (GCM) 10K type strain sequencing project: providing services to taxonomists for standard genome sequencing and annotation.</title>
        <authorList>
            <consortium name="The Broad Institute Genomics Platform"/>
            <consortium name="The Broad Institute Genome Sequencing Center for Infectious Disease"/>
            <person name="Wu L."/>
            <person name="Ma J."/>
        </authorList>
    </citation>
    <scope>NUCLEOTIDE SEQUENCE [LARGE SCALE GENOMIC DNA]</scope>
    <source>
        <strain evidence="3">JCM 18401</strain>
    </source>
</reference>
<protein>
    <submittedName>
        <fullName evidence="2">Antibiotic biosynthesis monooxygenase</fullName>
    </submittedName>
</protein>
<name>A0ABP9EJ75_9GAMM</name>
<dbReference type="Proteomes" id="UP001499988">
    <property type="component" value="Unassembled WGS sequence"/>
</dbReference>
<accession>A0ABP9EJ75</accession>
<proteinExistence type="predicted"/>
<dbReference type="Gene3D" id="3.30.70.100">
    <property type="match status" value="1"/>
</dbReference>
<feature type="domain" description="ABM" evidence="1">
    <location>
        <begin position="4"/>
        <end position="91"/>
    </location>
</feature>
<evidence type="ECO:0000313" key="2">
    <source>
        <dbReference type="EMBL" id="GAA4873552.1"/>
    </source>
</evidence>
<dbReference type="SUPFAM" id="SSF54909">
    <property type="entry name" value="Dimeric alpha+beta barrel"/>
    <property type="match status" value="1"/>
</dbReference>
<keyword evidence="3" id="KW-1185">Reference proteome</keyword>
<evidence type="ECO:0000259" key="1">
    <source>
        <dbReference type="PROSITE" id="PS51725"/>
    </source>
</evidence>
<keyword evidence="2" id="KW-0560">Oxidoreductase</keyword>
<evidence type="ECO:0000313" key="3">
    <source>
        <dbReference type="Proteomes" id="UP001499988"/>
    </source>
</evidence>
<sequence>MNKVILKGHILIPKEALAAVEAALPQHTALTLNEPGCLIFQVSQDPNNPQRFDVYEAFVDKAAFESHQHRIQHANWGQITQQAQRHYELSA</sequence>
<gene>
    <name evidence="2" type="ORF">GCM10023333_03020</name>
</gene>
<organism evidence="2 3">
    <name type="scientific">Ferrimonas pelagia</name>
    <dbReference type="NCBI Taxonomy" id="1177826"/>
    <lineage>
        <taxon>Bacteria</taxon>
        <taxon>Pseudomonadati</taxon>
        <taxon>Pseudomonadota</taxon>
        <taxon>Gammaproteobacteria</taxon>
        <taxon>Alteromonadales</taxon>
        <taxon>Ferrimonadaceae</taxon>
        <taxon>Ferrimonas</taxon>
    </lineage>
</organism>
<keyword evidence="2" id="KW-0503">Monooxygenase</keyword>
<dbReference type="InterPro" id="IPR007138">
    <property type="entry name" value="ABM_dom"/>
</dbReference>
<dbReference type="RefSeq" id="WP_345332610.1">
    <property type="nucleotide sequence ID" value="NZ_BAABJZ010000004.1"/>
</dbReference>
<dbReference type="PROSITE" id="PS51725">
    <property type="entry name" value="ABM"/>
    <property type="match status" value="1"/>
</dbReference>
<dbReference type="EMBL" id="BAABJZ010000004">
    <property type="protein sequence ID" value="GAA4873552.1"/>
    <property type="molecule type" value="Genomic_DNA"/>
</dbReference>
<dbReference type="InterPro" id="IPR011008">
    <property type="entry name" value="Dimeric_a/b-barrel"/>
</dbReference>
<dbReference type="GO" id="GO:0004497">
    <property type="term" value="F:monooxygenase activity"/>
    <property type="evidence" value="ECO:0007669"/>
    <property type="project" value="UniProtKB-KW"/>
</dbReference>
<comment type="caution">
    <text evidence="2">The sequence shown here is derived from an EMBL/GenBank/DDBJ whole genome shotgun (WGS) entry which is preliminary data.</text>
</comment>
<dbReference type="Pfam" id="PF03992">
    <property type="entry name" value="ABM"/>
    <property type="match status" value="1"/>
</dbReference>